<feature type="signal peptide" evidence="1">
    <location>
        <begin position="1"/>
        <end position="18"/>
    </location>
</feature>
<gene>
    <name evidence="2" type="ORF">KC19_7G183800</name>
</gene>
<feature type="chain" id="PRO_5035824731" evidence="1">
    <location>
        <begin position="19"/>
        <end position="54"/>
    </location>
</feature>
<proteinExistence type="predicted"/>
<accession>A0A8T0HCM8</accession>
<dbReference type="Proteomes" id="UP000822688">
    <property type="component" value="Chromosome 7"/>
</dbReference>
<reference evidence="2" key="1">
    <citation type="submission" date="2020-06" db="EMBL/GenBank/DDBJ databases">
        <title>WGS assembly of Ceratodon purpureus strain R40.</title>
        <authorList>
            <person name="Carey S.B."/>
            <person name="Jenkins J."/>
            <person name="Shu S."/>
            <person name="Lovell J.T."/>
            <person name="Sreedasyam A."/>
            <person name="Maumus F."/>
            <person name="Tiley G.P."/>
            <person name="Fernandez-Pozo N."/>
            <person name="Barry K."/>
            <person name="Chen C."/>
            <person name="Wang M."/>
            <person name="Lipzen A."/>
            <person name="Daum C."/>
            <person name="Saski C.A."/>
            <person name="Payton A.C."/>
            <person name="Mcbreen J.C."/>
            <person name="Conrad R.E."/>
            <person name="Kollar L.M."/>
            <person name="Olsson S."/>
            <person name="Huttunen S."/>
            <person name="Landis J.B."/>
            <person name="Wickett N.J."/>
            <person name="Johnson M.G."/>
            <person name="Rensing S.A."/>
            <person name="Grimwood J."/>
            <person name="Schmutz J."/>
            <person name="Mcdaniel S.F."/>
        </authorList>
    </citation>
    <scope>NUCLEOTIDE SEQUENCE</scope>
    <source>
        <strain evidence="2">R40</strain>
    </source>
</reference>
<dbReference type="AlphaFoldDB" id="A0A8T0HCM8"/>
<keyword evidence="3" id="KW-1185">Reference proteome</keyword>
<keyword evidence="1" id="KW-0732">Signal</keyword>
<evidence type="ECO:0000256" key="1">
    <source>
        <dbReference type="SAM" id="SignalP"/>
    </source>
</evidence>
<comment type="caution">
    <text evidence="2">The sequence shown here is derived from an EMBL/GenBank/DDBJ whole genome shotgun (WGS) entry which is preliminary data.</text>
</comment>
<sequence length="54" mass="5760">MVSILFALTIGLNKVVTTFNIQWDVDVPESESGDKFSPSKEVNNCGTIASAATL</sequence>
<dbReference type="EMBL" id="CM026428">
    <property type="protein sequence ID" value="KAG0568064.1"/>
    <property type="molecule type" value="Genomic_DNA"/>
</dbReference>
<evidence type="ECO:0000313" key="2">
    <source>
        <dbReference type="EMBL" id="KAG0568064.1"/>
    </source>
</evidence>
<name>A0A8T0HCM8_CERPU</name>
<protein>
    <submittedName>
        <fullName evidence="2">Uncharacterized protein</fullName>
    </submittedName>
</protein>
<organism evidence="2 3">
    <name type="scientific">Ceratodon purpureus</name>
    <name type="common">Fire moss</name>
    <name type="synonym">Dicranum purpureum</name>
    <dbReference type="NCBI Taxonomy" id="3225"/>
    <lineage>
        <taxon>Eukaryota</taxon>
        <taxon>Viridiplantae</taxon>
        <taxon>Streptophyta</taxon>
        <taxon>Embryophyta</taxon>
        <taxon>Bryophyta</taxon>
        <taxon>Bryophytina</taxon>
        <taxon>Bryopsida</taxon>
        <taxon>Dicranidae</taxon>
        <taxon>Pseudoditrichales</taxon>
        <taxon>Ditrichaceae</taxon>
        <taxon>Ceratodon</taxon>
    </lineage>
</organism>
<evidence type="ECO:0000313" key="3">
    <source>
        <dbReference type="Proteomes" id="UP000822688"/>
    </source>
</evidence>